<reference evidence="1" key="1">
    <citation type="submission" date="2021-05" db="EMBL/GenBank/DDBJ databases">
        <title>Energy efficiency and biological interactions define the core microbiome of deep oligotrophic groundwater.</title>
        <authorList>
            <person name="Mehrshad M."/>
            <person name="Lopez-Fernandez M."/>
            <person name="Bell E."/>
            <person name="Bernier-Latmani R."/>
            <person name="Bertilsson S."/>
            <person name="Dopson M."/>
        </authorList>
    </citation>
    <scope>NUCLEOTIDE SEQUENCE</scope>
    <source>
        <strain evidence="1">Modern_marine.mb.64</strain>
    </source>
</reference>
<dbReference type="Pfam" id="PF11104">
    <property type="entry name" value="PilM_2"/>
    <property type="match status" value="2"/>
</dbReference>
<comment type="caution">
    <text evidence="1">The sequence shown here is derived from an EMBL/GenBank/DDBJ whole genome shotgun (WGS) entry which is preliminary data.</text>
</comment>
<dbReference type="EMBL" id="JAHJDP010000097">
    <property type="protein sequence ID" value="MBU2692637.1"/>
    <property type="molecule type" value="Genomic_DNA"/>
</dbReference>
<organism evidence="1 2">
    <name type="scientific">Eiseniibacteriota bacterium</name>
    <dbReference type="NCBI Taxonomy" id="2212470"/>
    <lineage>
        <taxon>Bacteria</taxon>
        <taxon>Candidatus Eiseniibacteriota</taxon>
    </lineage>
</organism>
<proteinExistence type="predicted"/>
<sequence>MSVSGPVRTGIDLGHRWVKLLRGQGASTLKRITHAGVEEIDIKSSDDEIVRTAEALKRLLNRLGLNGKKLGTIAVAVRGEEANVREVALPRLSTAELRLALPFEAKKHLNLEDMISPILDFQIMGKQAPEKEGDPEEMRVLLAAAPLSQREFSLKVLSQLGLEPNVVDLEPLAGLNALLAAKSSAKTGVLGLLDLGAQHTRLYMTQADGGILTRTIGPGVPDSADADEVNGYLDRLAEQIRETQTFYRSRFRKDLGLLMVGGGGALNTGLCEKLNAKIGVDLSILDPLEGLEKSKKAEQEIAAKGPHYITACGLCRWWDHTDV</sequence>
<dbReference type="Gene3D" id="3.30.1490.300">
    <property type="match status" value="1"/>
</dbReference>
<dbReference type="Gene3D" id="3.30.420.40">
    <property type="match status" value="4"/>
</dbReference>
<dbReference type="AlphaFoldDB" id="A0A948S0K9"/>
<name>A0A948S0K9_UNCEI</name>
<evidence type="ECO:0000313" key="1">
    <source>
        <dbReference type="EMBL" id="MBU2692637.1"/>
    </source>
</evidence>
<protein>
    <submittedName>
        <fullName evidence="1">Pilus assembly protein PilM</fullName>
    </submittedName>
</protein>
<dbReference type="Proteomes" id="UP000777784">
    <property type="component" value="Unassembled WGS sequence"/>
</dbReference>
<gene>
    <name evidence="1" type="primary">pilM</name>
    <name evidence="1" type="ORF">KJ970_17110</name>
</gene>
<accession>A0A948S0K9</accession>
<dbReference type="PANTHER" id="PTHR32432">
    <property type="entry name" value="CELL DIVISION PROTEIN FTSA-RELATED"/>
    <property type="match status" value="1"/>
</dbReference>
<dbReference type="InterPro" id="IPR005883">
    <property type="entry name" value="PilM"/>
</dbReference>
<evidence type="ECO:0000313" key="2">
    <source>
        <dbReference type="Proteomes" id="UP000777784"/>
    </source>
</evidence>
<dbReference type="InterPro" id="IPR050696">
    <property type="entry name" value="FtsA/MreB"/>
</dbReference>
<dbReference type="PANTHER" id="PTHR32432:SF3">
    <property type="entry name" value="ETHANOLAMINE UTILIZATION PROTEIN EUTJ"/>
    <property type="match status" value="1"/>
</dbReference>